<dbReference type="InterPro" id="IPR053231">
    <property type="entry name" value="GPCR_LN-TM7"/>
</dbReference>
<dbReference type="GO" id="GO:0007166">
    <property type="term" value="P:cell surface receptor signaling pathway"/>
    <property type="evidence" value="ECO:0007669"/>
    <property type="project" value="InterPro"/>
</dbReference>
<feature type="transmembrane region" description="Helical" evidence="5">
    <location>
        <begin position="104"/>
        <end position="124"/>
    </location>
</feature>
<keyword evidence="2 5" id="KW-0812">Transmembrane</keyword>
<dbReference type="GO" id="GO:0004930">
    <property type="term" value="F:G protein-coupled receptor activity"/>
    <property type="evidence" value="ECO:0007669"/>
    <property type="project" value="InterPro"/>
</dbReference>
<protein>
    <recommendedName>
        <fullName evidence="6">G-protein coupled receptors family 2 profile 2 domain-containing protein</fullName>
    </recommendedName>
</protein>
<dbReference type="Proteomes" id="UP000235965">
    <property type="component" value="Unassembled WGS sequence"/>
</dbReference>
<sequence length="270" mass="29913">MTLPLLKWKLGNLTSPKLDLCSQSRLESGTCGRTERARHTICHGEAFICLSVCCSLFSDLRNLSGTTLMNLLAALFMAQLLYVIGVGGVQDPELCVALAFSLQYMRLTVFCWLTAMTHDMYSVFRKNVNLVPLSDPRIGSSFWKYSLFGWGTPILLLAAAIVLQLRQKGGNLLDTATLQHTNCWFLDHDAFVFGFLLPVAALLVAVIVFLARGAVVARFTVSMQVTRRARDKMRRKRHLQIFLFLKVTVLIATVAGLGALAKLTGRTSVL</sequence>
<dbReference type="Gene3D" id="1.20.1070.10">
    <property type="entry name" value="Rhodopsin 7-helix transmembrane proteins"/>
    <property type="match status" value="1"/>
</dbReference>
<proteinExistence type="predicted"/>
<name>A0A2J7RR84_9NEOP</name>
<feature type="transmembrane region" description="Helical" evidence="5">
    <location>
        <begin position="241"/>
        <end position="261"/>
    </location>
</feature>
<evidence type="ECO:0000256" key="4">
    <source>
        <dbReference type="ARBA" id="ARBA00023136"/>
    </source>
</evidence>
<dbReference type="InterPro" id="IPR000832">
    <property type="entry name" value="GPCR_2_secretin-like"/>
</dbReference>
<reference evidence="7 8" key="1">
    <citation type="submission" date="2017-12" db="EMBL/GenBank/DDBJ databases">
        <title>Hemimetabolous genomes reveal molecular basis of termite eusociality.</title>
        <authorList>
            <person name="Harrison M.C."/>
            <person name="Jongepier E."/>
            <person name="Robertson H.M."/>
            <person name="Arning N."/>
            <person name="Bitard-Feildel T."/>
            <person name="Chao H."/>
            <person name="Childers C.P."/>
            <person name="Dinh H."/>
            <person name="Doddapaneni H."/>
            <person name="Dugan S."/>
            <person name="Gowin J."/>
            <person name="Greiner C."/>
            <person name="Han Y."/>
            <person name="Hu H."/>
            <person name="Hughes D.S.T."/>
            <person name="Huylmans A.-K."/>
            <person name="Kemena C."/>
            <person name="Kremer L.P.M."/>
            <person name="Lee S.L."/>
            <person name="Lopez-Ezquerra A."/>
            <person name="Mallet L."/>
            <person name="Monroy-Kuhn J.M."/>
            <person name="Moser A."/>
            <person name="Murali S.C."/>
            <person name="Muzny D.M."/>
            <person name="Otani S."/>
            <person name="Piulachs M.-D."/>
            <person name="Poelchau M."/>
            <person name="Qu J."/>
            <person name="Schaub F."/>
            <person name="Wada-Katsumata A."/>
            <person name="Worley K.C."/>
            <person name="Xie Q."/>
            <person name="Ylla G."/>
            <person name="Poulsen M."/>
            <person name="Gibbs R.A."/>
            <person name="Schal C."/>
            <person name="Richards S."/>
            <person name="Belles X."/>
            <person name="Korb J."/>
            <person name="Bornberg-Bauer E."/>
        </authorList>
    </citation>
    <scope>NUCLEOTIDE SEQUENCE [LARGE SCALE GENOMIC DNA]</scope>
    <source>
        <tissue evidence="7">Whole body</tissue>
    </source>
</reference>
<accession>A0A2J7RR84</accession>
<dbReference type="InParanoid" id="A0A2J7RR84"/>
<organism evidence="7 8">
    <name type="scientific">Cryptotermes secundus</name>
    <dbReference type="NCBI Taxonomy" id="105785"/>
    <lineage>
        <taxon>Eukaryota</taxon>
        <taxon>Metazoa</taxon>
        <taxon>Ecdysozoa</taxon>
        <taxon>Arthropoda</taxon>
        <taxon>Hexapoda</taxon>
        <taxon>Insecta</taxon>
        <taxon>Pterygota</taxon>
        <taxon>Neoptera</taxon>
        <taxon>Polyneoptera</taxon>
        <taxon>Dictyoptera</taxon>
        <taxon>Blattodea</taxon>
        <taxon>Blattoidea</taxon>
        <taxon>Termitoidae</taxon>
        <taxon>Kalotermitidae</taxon>
        <taxon>Cryptotermitinae</taxon>
        <taxon>Cryptotermes</taxon>
    </lineage>
</organism>
<dbReference type="GO" id="GO:0016020">
    <property type="term" value="C:membrane"/>
    <property type="evidence" value="ECO:0007669"/>
    <property type="project" value="UniProtKB-SubCell"/>
</dbReference>
<evidence type="ECO:0000256" key="2">
    <source>
        <dbReference type="ARBA" id="ARBA00022692"/>
    </source>
</evidence>
<keyword evidence="4 5" id="KW-0472">Membrane</keyword>
<dbReference type="PROSITE" id="PS50261">
    <property type="entry name" value="G_PROTEIN_RECEP_F2_4"/>
    <property type="match status" value="1"/>
</dbReference>
<comment type="caution">
    <text evidence="7">The sequence shown here is derived from an EMBL/GenBank/DDBJ whole genome shotgun (WGS) entry which is preliminary data.</text>
</comment>
<feature type="transmembrane region" description="Helical" evidence="5">
    <location>
        <begin position="145"/>
        <end position="165"/>
    </location>
</feature>
<evidence type="ECO:0000313" key="7">
    <source>
        <dbReference type="EMBL" id="PNF43341.1"/>
    </source>
</evidence>
<dbReference type="AlphaFoldDB" id="A0A2J7RR84"/>
<keyword evidence="3 5" id="KW-1133">Transmembrane helix</keyword>
<evidence type="ECO:0000259" key="6">
    <source>
        <dbReference type="PROSITE" id="PS50261"/>
    </source>
</evidence>
<evidence type="ECO:0000313" key="8">
    <source>
        <dbReference type="Proteomes" id="UP000235965"/>
    </source>
</evidence>
<dbReference type="Pfam" id="PF00002">
    <property type="entry name" value="7tm_2"/>
    <property type="match status" value="1"/>
</dbReference>
<feature type="transmembrane region" description="Helical" evidence="5">
    <location>
        <begin position="195"/>
        <end position="221"/>
    </location>
</feature>
<dbReference type="InterPro" id="IPR017981">
    <property type="entry name" value="GPCR_2-like_7TM"/>
</dbReference>
<comment type="subcellular location">
    <subcellularLocation>
        <location evidence="1">Membrane</location>
        <topology evidence="1">Multi-pass membrane protein</topology>
    </subcellularLocation>
</comment>
<dbReference type="PANTHER" id="PTHR45902">
    <property type="entry name" value="LATROPHILIN RECEPTOR-LIKE PROTEIN A"/>
    <property type="match status" value="1"/>
</dbReference>
<evidence type="ECO:0000256" key="1">
    <source>
        <dbReference type="ARBA" id="ARBA00004141"/>
    </source>
</evidence>
<feature type="domain" description="G-protein coupled receptors family 2 profile 2" evidence="6">
    <location>
        <begin position="56"/>
        <end position="270"/>
    </location>
</feature>
<feature type="transmembrane region" description="Helical" evidence="5">
    <location>
        <begin position="67"/>
        <end position="84"/>
    </location>
</feature>
<dbReference type="OrthoDB" id="6134459at2759"/>
<gene>
    <name evidence="7" type="ORF">B7P43_G14481</name>
</gene>
<keyword evidence="8" id="KW-1185">Reference proteome</keyword>
<dbReference type="PANTHER" id="PTHR45902:SF2">
    <property type="entry name" value="G-PROTEIN COUPLED RECEPTORS FAMILY 2 PROFILE 2 DOMAIN-CONTAINING PROTEIN"/>
    <property type="match status" value="1"/>
</dbReference>
<evidence type="ECO:0000256" key="3">
    <source>
        <dbReference type="ARBA" id="ARBA00022989"/>
    </source>
</evidence>
<evidence type="ECO:0000256" key="5">
    <source>
        <dbReference type="SAM" id="Phobius"/>
    </source>
</evidence>
<dbReference type="STRING" id="105785.A0A2J7RR84"/>
<dbReference type="EMBL" id="NEVH01000611">
    <property type="protein sequence ID" value="PNF43341.1"/>
    <property type="molecule type" value="Genomic_DNA"/>
</dbReference>